<accession>A0A5R8ZE01</accession>
<dbReference type="AlphaFoldDB" id="A0A5R8ZE01"/>
<comment type="caution">
    <text evidence="1">The sequence shown here is derived from an EMBL/GenBank/DDBJ whole genome shotgun (WGS) entry which is preliminary data.</text>
</comment>
<proteinExistence type="predicted"/>
<sequence>MCSPTPRATSSACCAAACDLPAGRCGSVRSVARIFTLDEAGSLMPEVLEHARAFVAVRADLAELTHDLRQAGTSALGGLAEAKGLEARMDEILSWFDAEEIEIKGVAPLLVDFPAVLGGVSVRLCWLEGETALGWYHRSDLGFPGRRPLP</sequence>
<name>A0A5R8ZE01_9ACTN</name>
<dbReference type="Pfam" id="PF09969">
    <property type="entry name" value="DUF2203"/>
    <property type="match status" value="1"/>
</dbReference>
<evidence type="ECO:0000313" key="1">
    <source>
        <dbReference type="EMBL" id="TLP63962.1"/>
    </source>
</evidence>
<dbReference type="InterPro" id="IPR018699">
    <property type="entry name" value="DUF2203"/>
</dbReference>
<dbReference type="OrthoDB" id="9802910at2"/>
<evidence type="ECO:0000313" key="2">
    <source>
        <dbReference type="Proteomes" id="UP000309033"/>
    </source>
</evidence>
<keyword evidence="2" id="KW-1185">Reference proteome</keyword>
<gene>
    <name evidence="1" type="ORF">FED44_06975</name>
</gene>
<reference evidence="1" key="1">
    <citation type="submission" date="2019-05" db="EMBL/GenBank/DDBJ databases">
        <title>Isolation, diversity and antifungal activity of Actinobacteria from wheat.</title>
        <authorList>
            <person name="Yu B."/>
        </authorList>
    </citation>
    <scope>NUCLEOTIDE SEQUENCE [LARGE SCALE GENOMIC DNA]</scope>
    <source>
        <strain evidence="1">NEAU-HEGS1-5</strain>
    </source>
</reference>
<dbReference type="EMBL" id="VANP01000002">
    <property type="protein sequence ID" value="TLP63962.1"/>
    <property type="molecule type" value="Genomic_DNA"/>
</dbReference>
<organism evidence="1 2">
    <name type="scientific">Microbispora triticiradicis</name>
    <dbReference type="NCBI Taxonomy" id="2200763"/>
    <lineage>
        <taxon>Bacteria</taxon>
        <taxon>Bacillati</taxon>
        <taxon>Actinomycetota</taxon>
        <taxon>Actinomycetes</taxon>
        <taxon>Streptosporangiales</taxon>
        <taxon>Streptosporangiaceae</taxon>
        <taxon>Microbispora</taxon>
    </lineage>
</organism>
<protein>
    <submittedName>
        <fullName evidence="1">DUF2203 family protein</fullName>
    </submittedName>
</protein>
<dbReference type="Proteomes" id="UP000309033">
    <property type="component" value="Unassembled WGS sequence"/>
</dbReference>